<dbReference type="STRING" id="629680.SAMN04489751_0344"/>
<feature type="transmembrane region" description="Helical" evidence="1">
    <location>
        <begin position="32"/>
        <end position="49"/>
    </location>
</feature>
<keyword evidence="1" id="KW-1133">Transmembrane helix</keyword>
<proteinExistence type="predicted"/>
<dbReference type="AlphaFoldDB" id="A0A1H1LMD7"/>
<keyword evidence="1" id="KW-0472">Membrane</keyword>
<dbReference type="EMBL" id="LT629739">
    <property type="protein sequence ID" value="SDR75681.1"/>
    <property type="molecule type" value="Genomic_DNA"/>
</dbReference>
<protein>
    <submittedName>
        <fullName evidence="2">Uncharacterized protein</fullName>
    </submittedName>
</protein>
<dbReference type="RefSeq" id="WP_092102405.1">
    <property type="nucleotide sequence ID" value="NZ_LT629739.1"/>
</dbReference>
<keyword evidence="1" id="KW-0812">Transmembrane</keyword>
<gene>
    <name evidence="2" type="ORF">SAMN04489751_0344</name>
</gene>
<feature type="transmembrane region" description="Helical" evidence="1">
    <location>
        <begin position="115"/>
        <end position="134"/>
    </location>
</feature>
<evidence type="ECO:0000313" key="2">
    <source>
        <dbReference type="EMBL" id="SDR75681.1"/>
    </source>
</evidence>
<evidence type="ECO:0000256" key="1">
    <source>
        <dbReference type="SAM" id="Phobius"/>
    </source>
</evidence>
<keyword evidence="3" id="KW-1185">Reference proteome</keyword>
<sequence>MSADDGPELTSRLTSTFHFITGAWANRRHTRLISSLILAVLPLGAYYFVEGSSRLSADLTVIGILTSISILAFYPLAREVFYRMTQPIAEAFTGFFVIGWLLVLIVFVVRILMYLLIWVTSIPLGILGFFYLAITEARGDGFRFG</sequence>
<evidence type="ECO:0000313" key="3">
    <source>
        <dbReference type="Proteomes" id="UP000199700"/>
    </source>
</evidence>
<accession>A0A1H1LMD7</accession>
<name>A0A1H1LMD7_BRESA</name>
<reference evidence="2" key="1">
    <citation type="submission" date="2016-10" db="EMBL/GenBank/DDBJ databases">
        <authorList>
            <person name="Varghese N."/>
            <person name="Submissions S."/>
        </authorList>
    </citation>
    <scope>NUCLEOTIDE SEQUENCE [LARGE SCALE GENOMIC DNA]</scope>
    <source>
        <strain evidence="2">DSM 22082</strain>
    </source>
</reference>
<dbReference type="Proteomes" id="UP000199700">
    <property type="component" value="Chromosome"/>
</dbReference>
<feature type="transmembrane region" description="Helical" evidence="1">
    <location>
        <begin position="88"/>
        <end position="109"/>
    </location>
</feature>
<organism evidence="2 3">
    <name type="scientific">Brevibacterium sandarakinum</name>
    <dbReference type="NCBI Taxonomy" id="629680"/>
    <lineage>
        <taxon>Bacteria</taxon>
        <taxon>Bacillati</taxon>
        <taxon>Actinomycetota</taxon>
        <taxon>Actinomycetes</taxon>
        <taxon>Micrococcales</taxon>
        <taxon>Brevibacteriaceae</taxon>
        <taxon>Brevibacterium</taxon>
    </lineage>
</organism>
<dbReference type="OrthoDB" id="5149924at2"/>
<feature type="transmembrane region" description="Helical" evidence="1">
    <location>
        <begin position="55"/>
        <end position="76"/>
    </location>
</feature>